<dbReference type="InterPro" id="IPR036770">
    <property type="entry name" value="Ankyrin_rpt-contain_sf"/>
</dbReference>
<feature type="repeat" description="ANK" evidence="3">
    <location>
        <begin position="60"/>
        <end position="92"/>
    </location>
</feature>
<evidence type="ECO:0000256" key="2">
    <source>
        <dbReference type="ARBA" id="ARBA00023043"/>
    </source>
</evidence>
<dbReference type="Pfam" id="PF00023">
    <property type="entry name" value="Ank"/>
    <property type="match status" value="1"/>
</dbReference>
<dbReference type="SUPFAM" id="SSF48403">
    <property type="entry name" value="Ankyrin repeat"/>
    <property type="match status" value="1"/>
</dbReference>
<dbReference type="EMBL" id="JBDJPC010000005">
    <property type="protein sequence ID" value="KAL1502363.1"/>
    <property type="molecule type" value="Genomic_DNA"/>
</dbReference>
<evidence type="ECO:0000256" key="4">
    <source>
        <dbReference type="SAM" id="MobiDB-lite"/>
    </source>
</evidence>
<evidence type="ECO:0000313" key="5">
    <source>
        <dbReference type="EMBL" id="KAL1502363.1"/>
    </source>
</evidence>
<dbReference type="PROSITE" id="PS50297">
    <property type="entry name" value="ANK_REP_REGION"/>
    <property type="match status" value="2"/>
</dbReference>
<proteinExistence type="predicted"/>
<dbReference type="PANTHER" id="PTHR23206:SF7">
    <property type="entry name" value="PROTEIN KINASE DOMAIN-CONTAINING PROTEIN"/>
    <property type="match status" value="1"/>
</dbReference>
<protein>
    <recommendedName>
        <fullName evidence="7">Ankyrin repeat domain-containing protein 49</fullName>
    </recommendedName>
</protein>
<keyword evidence="6" id="KW-1185">Reference proteome</keyword>
<sequence>MGDENFSVSGWDYDEDIDQSRNPQEKLQRNILEAAEQGDLEVIKDLLSQDPSLIHATDKDKYTPLHRACYSNQLNVVKYLVHNGADISAKTEMNWEPLHSCCQWSHVECAAFLIQNGANVNALSEGGQTPLHIAASHGKNYDTVQLLLMHPYINPHLKNNSGETAADLAKRSSKYYNVFDIVDPVLSSQNIMLLKQKK</sequence>
<feature type="repeat" description="ANK" evidence="3">
    <location>
        <begin position="126"/>
        <end position="148"/>
    </location>
</feature>
<keyword evidence="1" id="KW-0677">Repeat</keyword>
<dbReference type="PROSITE" id="PS50088">
    <property type="entry name" value="ANK_REPEAT"/>
    <property type="match status" value="3"/>
</dbReference>
<dbReference type="PANTHER" id="PTHR23206">
    <property type="entry name" value="MASK PROTEIN"/>
    <property type="match status" value="1"/>
</dbReference>
<dbReference type="InterPro" id="IPR002110">
    <property type="entry name" value="Ankyrin_rpt"/>
</dbReference>
<evidence type="ECO:0000313" key="6">
    <source>
        <dbReference type="Proteomes" id="UP001566132"/>
    </source>
</evidence>
<dbReference type="Pfam" id="PF12796">
    <property type="entry name" value="Ank_2"/>
    <property type="match status" value="1"/>
</dbReference>
<accession>A0ABD1EU90</accession>
<organism evidence="5 6">
    <name type="scientific">Hypothenemus hampei</name>
    <name type="common">Coffee berry borer</name>
    <dbReference type="NCBI Taxonomy" id="57062"/>
    <lineage>
        <taxon>Eukaryota</taxon>
        <taxon>Metazoa</taxon>
        <taxon>Ecdysozoa</taxon>
        <taxon>Arthropoda</taxon>
        <taxon>Hexapoda</taxon>
        <taxon>Insecta</taxon>
        <taxon>Pterygota</taxon>
        <taxon>Neoptera</taxon>
        <taxon>Endopterygota</taxon>
        <taxon>Coleoptera</taxon>
        <taxon>Polyphaga</taxon>
        <taxon>Cucujiformia</taxon>
        <taxon>Curculionidae</taxon>
        <taxon>Scolytinae</taxon>
        <taxon>Hypothenemus</taxon>
    </lineage>
</organism>
<evidence type="ECO:0000256" key="3">
    <source>
        <dbReference type="PROSITE-ProRule" id="PRU00023"/>
    </source>
</evidence>
<reference evidence="5 6" key="1">
    <citation type="submission" date="2024-05" db="EMBL/GenBank/DDBJ databases">
        <title>Genetic variation in Jamaican populations of the coffee berry borer (Hypothenemus hampei).</title>
        <authorList>
            <person name="Errbii M."/>
            <person name="Myrie A."/>
        </authorList>
    </citation>
    <scope>NUCLEOTIDE SEQUENCE [LARGE SCALE GENOMIC DNA]</scope>
    <source>
        <strain evidence="5">JA-Hopewell-2020-01-JO</strain>
        <tissue evidence="5">Whole body</tissue>
    </source>
</reference>
<gene>
    <name evidence="5" type="ORF">ABEB36_007512</name>
</gene>
<keyword evidence="2 3" id="KW-0040">ANK repeat</keyword>
<name>A0ABD1EU90_HYPHA</name>
<evidence type="ECO:0008006" key="7">
    <source>
        <dbReference type="Google" id="ProtNLM"/>
    </source>
</evidence>
<dbReference type="Gene3D" id="1.25.40.20">
    <property type="entry name" value="Ankyrin repeat-containing domain"/>
    <property type="match status" value="2"/>
</dbReference>
<feature type="region of interest" description="Disordered" evidence="4">
    <location>
        <begin position="1"/>
        <end position="22"/>
    </location>
</feature>
<evidence type="ECO:0000256" key="1">
    <source>
        <dbReference type="ARBA" id="ARBA00022737"/>
    </source>
</evidence>
<feature type="repeat" description="ANK" evidence="3">
    <location>
        <begin position="93"/>
        <end position="125"/>
    </location>
</feature>
<dbReference type="AlphaFoldDB" id="A0ABD1EU90"/>
<dbReference type="InterPro" id="IPR051631">
    <property type="entry name" value="Ankyrin-KH/SAM_domain"/>
</dbReference>
<dbReference type="Proteomes" id="UP001566132">
    <property type="component" value="Unassembled WGS sequence"/>
</dbReference>
<comment type="caution">
    <text evidence="5">The sequence shown here is derived from an EMBL/GenBank/DDBJ whole genome shotgun (WGS) entry which is preliminary data.</text>
</comment>
<dbReference type="SMART" id="SM00248">
    <property type="entry name" value="ANK"/>
    <property type="match status" value="4"/>
</dbReference>